<evidence type="ECO:0000313" key="2">
    <source>
        <dbReference type="Proteomes" id="UP000199013"/>
    </source>
</evidence>
<dbReference type="Proteomes" id="UP000199013">
    <property type="component" value="Unassembled WGS sequence"/>
</dbReference>
<accession>A0A1C3NTH7</accession>
<gene>
    <name evidence="1" type="ORF">FDG2_0444</name>
</gene>
<dbReference type="AlphaFoldDB" id="A0A1C3NTH7"/>
<organism evidence="1 2">
    <name type="scientific">Candidatus Protofrankia californiensis</name>
    <dbReference type="NCBI Taxonomy" id="1839754"/>
    <lineage>
        <taxon>Bacteria</taxon>
        <taxon>Bacillati</taxon>
        <taxon>Actinomycetota</taxon>
        <taxon>Actinomycetes</taxon>
        <taxon>Frankiales</taxon>
        <taxon>Frankiaceae</taxon>
        <taxon>Protofrankia</taxon>
    </lineage>
</organism>
<sequence>MFDHSSPTRRQVAALRAGIELLDRIGSAVDATGARLYITSNDHGTYTHVNAMVFGPTDADRGDAGVRVAALHAASDALGSPLTVRYDTPDAFGLRVAVTIDGVSVDVTDHFTGDDIPLARAALTPAVAP</sequence>
<dbReference type="EMBL" id="FLUV01000181">
    <property type="protein sequence ID" value="SBW17951.1"/>
    <property type="molecule type" value="Genomic_DNA"/>
</dbReference>
<reference evidence="2" key="1">
    <citation type="submission" date="2016-02" db="EMBL/GenBank/DDBJ databases">
        <authorList>
            <person name="Wibberg D."/>
        </authorList>
    </citation>
    <scope>NUCLEOTIDE SEQUENCE [LARGE SCALE GENOMIC DNA]</scope>
</reference>
<evidence type="ECO:0000313" key="1">
    <source>
        <dbReference type="EMBL" id="SBW17951.1"/>
    </source>
</evidence>
<name>A0A1C3NTH7_9ACTN</name>
<keyword evidence="2" id="KW-1185">Reference proteome</keyword>
<protein>
    <submittedName>
        <fullName evidence="1">Uncharacterized protein</fullName>
    </submittedName>
</protein>
<proteinExistence type="predicted"/>